<keyword evidence="7" id="KW-1133">Transmembrane helix</keyword>
<dbReference type="SUPFAM" id="SSF47384">
    <property type="entry name" value="Homodimeric domain of signal transducing histidine kinase"/>
    <property type="match status" value="1"/>
</dbReference>
<evidence type="ECO:0000256" key="6">
    <source>
        <dbReference type="ARBA" id="ARBA00023012"/>
    </source>
</evidence>
<dbReference type="Pfam" id="PF00512">
    <property type="entry name" value="HisKA"/>
    <property type="match status" value="1"/>
</dbReference>
<dbReference type="InterPro" id="IPR035965">
    <property type="entry name" value="PAS-like_dom_sf"/>
</dbReference>
<feature type="domain" description="PAS" evidence="9">
    <location>
        <begin position="82"/>
        <end position="137"/>
    </location>
</feature>
<name>A0ABX7NSQ1_9BACT</name>
<evidence type="ECO:0000259" key="10">
    <source>
        <dbReference type="PROSITE" id="PS50113"/>
    </source>
</evidence>
<dbReference type="Pfam" id="PF02518">
    <property type="entry name" value="HATPase_c"/>
    <property type="match status" value="1"/>
</dbReference>
<dbReference type="SMART" id="SM00388">
    <property type="entry name" value="HisKA"/>
    <property type="match status" value="1"/>
</dbReference>
<dbReference type="InterPro" id="IPR004358">
    <property type="entry name" value="Sig_transdc_His_kin-like_C"/>
</dbReference>
<dbReference type="PRINTS" id="PR00344">
    <property type="entry name" value="BCTRLSENSOR"/>
</dbReference>
<keyword evidence="3" id="KW-0597">Phosphoprotein</keyword>
<dbReference type="InterPro" id="IPR036890">
    <property type="entry name" value="HATPase_C_sf"/>
</dbReference>
<dbReference type="InterPro" id="IPR003018">
    <property type="entry name" value="GAF"/>
</dbReference>
<dbReference type="RefSeq" id="WP_206722155.1">
    <property type="nucleotide sequence ID" value="NZ_CP071090.1"/>
</dbReference>
<dbReference type="InterPro" id="IPR000700">
    <property type="entry name" value="PAS-assoc_C"/>
</dbReference>
<keyword evidence="7" id="KW-0472">Membrane</keyword>
<evidence type="ECO:0000256" key="2">
    <source>
        <dbReference type="ARBA" id="ARBA00012438"/>
    </source>
</evidence>
<dbReference type="InterPro" id="IPR000014">
    <property type="entry name" value="PAS"/>
</dbReference>
<evidence type="ECO:0000313" key="11">
    <source>
        <dbReference type="EMBL" id="QSQ20575.1"/>
    </source>
</evidence>
<dbReference type="PROSITE" id="PS50109">
    <property type="entry name" value="HIS_KIN"/>
    <property type="match status" value="1"/>
</dbReference>
<dbReference type="Gene3D" id="3.30.450.40">
    <property type="match status" value="1"/>
</dbReference>
<dbReference type="Gene3D" id="1.10.287.130">
    <property type="match status" value="1"/>
</dbReference>
<dbReference type="SMART" id="SM00065">
    <property type="entry name" value="GAF"/>
    <property type="match status" value="1"/>
</dbReference>
<dbReference type="SMART" id="SM00091">
    <property type="entry name" value="PAS"/>
    <property type="match status" value="1"/>
</dbReference>
<evidence type="ECO:0000259" key="9">
    <source>
        <dbReference type="PROSITE" id="PS50112"/>
    </source>
</evidence>
<dbReference type="SUPFAM" id="SSF55785">
    <property type="entry name" value="PYP-like sensor domain (PAS domain)"/>
    <property type="match status" value="1"/>
</dbReference>
<gene>
    <name evidence="11" type="ORF">JY651_35855</name>
</gene>
<keyword evidence="6" id="KW-0902">Two-component regulatory system</keyword>
<protein>
    <recommendedName>
        <fullName evidence="2">histidine kinase</fullName>
        <ecNumber evidence="2">2.7.13.3</ecNumber>
    </recommendedName>
</protein>
<keyword evidence="5" id="KW-0418">Kinase</keyword>
<evidence type="ECO:0000313" key="12">
    <source>
        <dbReference type="Proteomes" id="UP000662747"/>
    </source>
</evidence>
<dbReference type="InterPro" id="IPR005467">
    <property type="entry name" value="His_kinase_dom"/>
</dbReference>
<dbReference type="Pfam" id="PF01590">
    <property type="entry name" value="GAF"/>
    <property type="match status" value="1"/>
</dbReference>
<dbReference type="InterPro" id="IPR003594">
    <property type="entry name" value="HATPase_dom"/>
</dbReference>
<dbReference type="EC" id="2.7.13.3" evidence="2"/>
<keyword evidence="4" id="KW-0808">Transferase</keyword>
<dbReference type="Gene3D" id="3.30.450.20">
    <property type="entry name" value="PAS domain"/>
    <property type="match status" value="1"/>
</dbReference>
<evidence type="ECO:0000256" key="5">
    <source>
        <dbReference type="ARBA" id="ARBA00022777"/>
    </source>
</evidence>
<dbReference type="InterPro" id="IPR013656">
    <property type="entry name" value="PAS_4"/>
</dbReference>
<keyword evidence="7" id="KW-0812">Transmembrane</keyword>
<evidence type="ECO:0000259" key="8">
    <source>
        <dbReference type="PROSITE" id="PS50109"/>
    </source>
</evidence>
<reference evidence="11 12" key="1">
    <citation type="submission" date="2021-02" db="EMBL/GenBank/DDBJ databases">
        <title>De Novo genome assembly of isolated myxobacteria.</title>
        <authorList>
            <person name="Stevens D.C."/>
        </authorList>
    </citation>
    <scope>NUCLEOTIDE SEQUENCE [LARGE SCALE GENOMIC DNA]</scope>
    <source>
        <strain evidence="12">SCPEA02</strain>
    </source>
</reference>
<feature type="domain" description="Histidine kinase" evidence="8">
    <location>
        <begin position="388"/>
        <end position="606"/>
    </location>
</feature>
<dbReference type="SUPFAM" id="SSF55874">
    <property type="entry name" value="ATPase domain of HSP90 chaperone/DNA topoisomerase II/histidine kinase"/>
    <property type="match status" value="1"/>
</dbReference>
<dbReference type="CDD" id="cd00130">
    <property type="entry name" value="PAS"/>
    <property type="match status" value="1"/>
</dbReference>
<evidence type="ECO:0000256" key="1">
    <source>
        <dbReference type="ARBA" id="ARBA00000085"/>
    </source>
</evidence>
<evidence type="ECO:0000256" key="7">
    <source>
        <dbReference type="SAM" id="Phobius"/>
    </source>
</evidence>
<dbReference type="InterPro" id="IPR029016">
    <property type="entry name" value="GAF-like_dom_sf"/>
</dbReference>
<comment type="catalytic activity">
    <reaction evidence="1">
        <text>ATP + protein L-histidine = ADP + protein N-phospho-L-histidine.</text>
        <dbReference type="EC" id="2.7.13.3"/>
    </reaction>
</comment>
<dbReference type="Gene3D" id="3.30.565.10">
    <property type="entry name" value="Histidine kinase-like ATPase, C-terminal domain"/>
    <property type="match status" value="1"/>
</dbReference>
<dbReference type="NCBIfam" id="TIGR00229">
    <property type="entry name" value="sensory_box"/>
    <property type="match status" value="1"/>
</dbReference>
<evidence type="ECO:0000256" key="3">
    <source>
        <dbReference type="ARBA" id="ARBA00022553"/>
    </source>
</evidence>
<dbReference type="PROSITE" id="PS50112">
    <property type="entry name" value="PAS"/>
    <property type="match status" value="1"/>
</dbReference>
<dbReference type="SMART" id="SM00387">
    <property type="entry name" value="HATPase_c"/>
    <property type="match status" value="1"/>
</dbReference>
<dbReference type="PANTHER" id="PTHR43711">
    <property type="entry name" value="TWO-COMPONENT HISTIDINE KINASE"/>
    <property type="match status" value="1"/>
</dbReference>
<dbReference type="EMBL" id="CP071090">
    <property type="protein sequence ID" value="QSQ20575.1"/>
    <property type="molecule type" value="Genomic_DNA"/>
</dbReference>
<dbReference type="Pfam" id="PF08448">
    <property type="entry name" value="PAS_4"/>
    <property type="match status" value="1"/>
</dbReference>
<sequence>MMRRWTFAQRVGAGLSACLFAGLLLLGTLLSAIYGHLLAHGEAAGALPQALVAGLVGLAGVGALGFVLHRSLVPLHARHEHSEQRLQLLMDGVTDYALCFLDRAGRVTAWSAGAARLSGWSEADVLGGDADRLYPREEVMAGVPRAHQERAAREGRLLAEGWRVRRDGSRFWAETLLTGLHDGRGRLRGFAQVTRDITERRRMERAQALFAEAGRVLQPASGAREVGEALTRLCVPEVADACILFVPGEDGTVRPQAVSCADMEAAGRLWEPLLRCPDDSGVGPSRVVRTGRAELLPEPDSARTSLALAGTAYGELLHTLGVTSALTVPLAVGTRVLGALCLLSTGTHRRFGEVDRAFMEELAARAALALDNARLLAEAQDALELIGVAAHDLGNPLSSLQLRLRRLRTLEGANPNNHDARMRDGLAGAEMETRRLGRLVHNLLDLSRMSAGRMVLDTEELDLATLVREVVERHADQATAAGCALSLRVDEAATGHWDRQRLDRVVTNLVSNALKFGRGQPVEVRVHADGEHARVSVKDAGIGISPEAQQRLFRRFQRVHDGGQHPGTGLGLYIVRQLVEAHGGSIHVQSRSGEGAEFTVELPRAPRATSCVPSEARA</sequence>
<dbReference type="SUPFAM" id="SSF55781">
    <property type="entry name" value="GAF domain-like"/>
    <property type="match status" value="1"/>
</dbReference>
<accession>A0ABX7NSQ1</accession>
<dbReference type="InterPro" id="IPR036097">
    <property type="entry name" value="HisK_dim/P_sf"/>
</dbReference>
<dbReference type="InterPro" id="IPR050736">
    <property type="entry name" value="Sensor_HK_Regulatory"/>
</dbReference>
<dbReference type="PROSITE" id="PS50113">
    <property type="entry name" value="PAC"/>
    <property type="match status" value="1"/>
</dbReference>
<organism evidence="11 12">
    <name type="scientific">Pyxidicoccus parkwayensis</name>
    <dbReference type="NCBI Taxonomy" id="2813578"/>
    <lineage>
        <taxon>Bacteria</taxon>
        <taxon>Pseudomonadati</taxon>
        <taxon>Myxococcota</taxon>
        <taxon>Myxococcia</taxon>
        <taxon>Myxococcales</taxon>
        <taxon>Cystobacterineae</taxon>
        <taxon>Myxococcaceae</taxon>
        <taxon>Pyxidicoccus</taxon>
    </lineage>
</organism>
<dbReference type="Proteomes" id="UP000662747">
    <property type="component" value="Chromosome"/>
</dbReference>
<feature type="transmembrane region" description="Helical" evidence="7">
    <location>
        <begin position="47"/>
        <end position="68"/>
    </location>
</feature>
<keyword evidence="12" id="KW-1185">Reference proteome</keyword>
<evidence type="ECO:0000256" key="4">
    <source>
        <dbReference type="ARBA" id="ARBA00022679"/>
    </source>
</evidence>
<feature type="domain" description="PAC" evidence="10">
    <location>
        <begin position="151"/>
        <end position="209"/>
    </location>
</feature>
<dbReference type="InterPro" id="IPR003661">
    <property type="entry name" value="HisK_dim/P_dom"/>
</dbReference>
<dbReference type="PANTHER" id="PTHR43711:SF1">
    <property type="entry name" value="HISTIDINE KINASE 1"/>
    <property type="match status" value="1"/>
</dbReference>
<proteinExistence type="predicted"/>
<dbReference type="CDD" id="cd00075">
    <property type="entry name" value="HATPase"/>
    <property type="match status" value="1"/>
</dbReference>